<organism evidence="1 2">
    <name type="scientific">Methylocystis bryophila</name>
    <dbReference type="NCBI Taxonomy" id="655015"/>
    <lineage>
        <taxon>Bacteria</taxon>
        <taxon>Pseudomonadati</taxon>
        <taxon>Pseudomonadota</taxon>
        <taxon>Alphaproteobacteria</taxon>
        <taxon>Hyphomicrobiales</taxon>
        <taxon>Methylocystaceae</taxon>
        <taxon>Methylocystis</taxon>
    </lineage>
</organism>
<dbReference type="SUPFAM" id="SSF47413">
    <property type="entry name" value="lambda repressor-like DNA-binding domains"/>
    <property type="match status" value="1"/>
</dbReference>
<name>A0A1W6MT48_9HYPH</name>
<evidence type="ECO:0000313" key="2">
    <source>
        <dbReference type="Proteomes" id="UP000193978"/>
    </source>
</evidence>
<dbReference type="Proteomes" id="UP000193978">
    <property type="component" value="Chromosome"/>
</dbReference>
<gene>
    <name evidence="1" type="ORF">B1812_05830</name>
</gene>
<dbReference type="AlphaFoldDB" id="A0A1W6MT48"/>
<dbReference type="GO" id="GO:0003677">
    <property type="term" value="F:DNA binding"/>
    <property type="evidence" value="ECO:0007669"/>
    <property type="project" value="InterPro"/>
</dbReference>
<evidence type="ECO:0008006" key="3">
    <source>
        <dbReference type="Google" id="ProtNLM"/>
    </source>
</evidence>
<accession>A0A1W6MT48</accession>
<reference evidence="1 2" key="1">
    <citation type="submission" date="2017-02" db="EMBL/GenBank/DDBJ databases">
        <authorList>
            <person name="Peterson S.W."/>
        </authorList>
    </citation>
    <scope>NUCLEOTIDE SEQUENCE [LARGE SCALE GENOMIC DNA]</scope>
    <source>
        <strain evidence="1 2">S285</strain>
    </source>
</reference>
<proteinExistence type="predicted"/>
<sequence>MMTPAQCRAARGLISWSQQQLADAAQVGIVTVRQFETEAAKPRNATLAVIRFALESAGVVFVDENGEGPGVRLRKSQMSKEPIYVDATRSAVLNDGVRSINCPTLGEAKAEFDRLTPERKEAATITSLGRTYTAEEIERFHDKRDLAS</sequence>
<dbReference type="KEGG" id="mbry:B1812_05830"/>
<keyword evidence="2" id="KW-1185">Reference proteome</keyword>
<protein>
    <recommendedName>
        <fullName evidence="3">HTH cro/C1-type domain-containing protein</fullName>
    </recommendedName>
</protein>
<dbReference type="Gene3D" id="1.10.260.40">
    <property type="entry name" value="lambda repressor-like DNA-binding domains"/>
    <property type="match status" value="1"/>
</dbReference>
<dbReference type="STRING" id="655015.B1812_05830"/>
<evidence type="ECO:0000313" key="1">
    <source>
        <dbReference type="EMBL" id="ARN80669.1"/>
    </source>
</evidence>
<dbReference type="RefSeq" id="WP_342586569.1">
    <property type="nucleotide sequence ID" value="NZ_AP027149.1"/>
</dbReference>
<dbReference type="InterPro" id="IPR010982">
    <property type="entry name" value="Lambda_DNA-bd_dom_sf"/>
</dbReference>
<dbReference type="EMBL" id="CP019948">
    <property type="protein sequence ID" value="ARN80669.1"/>
    <property type="molecule type" value="Genomic_DNA"/>
</dbReference>